<feature type="region of interest" description="Disordered" evidence="10">
    <location>
        <begin position="107"/>
        <end position="133"/>
    </location>
</feature>
<comment type="caution">
    <text evidence="12">The sequence shown here is derived from an EMBL/GenBank/DDBJ whole genome shotgun (WGS) entry which is preliminary data.</text>
</comment>
<dbReference type="Gene3D" id="1.10.510.10">
    <property type="entry name" value="Transferase(Phosphotransferase) domain 1"/>
    <property type="match status" value="1"/>
</dbReference>
<feature type="compositionally biased region" description="Acidic residues" evidence="10">
    <location>
        <begin position="1070"/>
        <end position="1084"/>
    </location>
</feature>
<comment type="catalytic activity">
    <reaction evidence="9">
        <text>L-seryl-[protein] + ATP = O-phospho-L-seryl-[protein] + ADP + H(+)</text>
        <dbReference type="Rhea" id="RHEA:17989"/>
        <dbReference type="Rhea" id="RHEA-COMP:9863"/>
        <dbReference type="Rhea" id="RHEA-COMP:11604"/>
        <dbReference type="ChEBI" id="CHEBI:15378"/>
        <dbReference type="ChEBI" id="CHEBI:29999"/>
        <dbReference type="ChEBI" id="CHEBI:30616"/>
        <dbReference type="ChEBI" id="CHEBI:83421"/>
        <dbReference type="ChEBI" id="CHEBI:456216"/>
        <dbReference type="EC" id="2.7.11.1"/>
    </reaction>
</comment>
<dbReference type="EC" id="2.7.11.1" evidence="3"/>
<reference evidence="12" key="1">
    <citation type="journal article" date="2020" name="Stud. Mycol.">
        <title>101 Dothideomycetes genomes: a test case for predicting lifestyles and emergence of pathogens.</title>
        <authorList>
            <person name="Haridas S."/>
            <person name="Albert R."/>
            <person name="Binder M."/>
            <person name="Bloem J."/>
            <person name="Labutti K."/>
            <person name="Salamov A."/>
            <person name="Andreopoulos B."/>
            <person name="Baker S."/>
            <person name="Barry K."/>
            <person name="Bills G."/>
            <person name="Bluhm B."/>
            <person name="Cannon C."/>
            <person name="Castanera R."/>
            <person name="Culley D."/>
            <person name="Daum C."/>
            <person name="Ezra D."/>
            <person name="Gonzalez J."/>
            <person name="Henrissat B."/>
            <person name="Kuo A."/>
            <person name="Liang C."/>
            <person name="Lipzen A."/>
            <person name="Lutzoni F."/>
            <person name="Magnuson J."/>
            <person name="Mondo S."/>
            <person name="Nolan M."/>
            <person name="Ohm R."/>
            <person name="Pangilinan J."/>
            <person name="Park H.-J."/>
            <person name="Ramirez L."/>
            <person name="Alfaro M."/>
            <person name="Sun H."/>
            <person name="Tritt A."/>
            <person name="Yoshinaga Y."/>
            <person name="Zwiers L.-H."/>
            <person name="Turgeon B."/>
            <person name="Goodwin S."/>
            <person name="Spatafora J."/>
            <person name="Crous P."/>
            <person name="Grigoriev I."/>
        </authorList>
    </citation>
    <scope>NUCLEOTIDE SEQUENCE</scope>
    <source>
        <strain evidence="12">CBS 133067</strain>
    </source>
</reference>
<dbReference type="InterPro" id="IPR000719">
    <property type="entry name" value="Prot_kinase_dom"/>
</dbReference>
<evidence type="ECO:0000256" key="10">
    <source>
        <dbReference type="SAM" id="MobiDB-lite"/>
    </source>
</evidence>
<feature type="compositionally biased region" description="Polar residues" evidence="10">
    <location>
        <begin position="781"/>
        <end position="794"/>
    </location>
</feature>
<feature type="region of interest" description="Disordered" evidence="10">
    <location>
        <begin position="774"/>
        <end position="794"/>
    </location>
</feature>
<feature type="compositionally biased region" description="Basic and acidic residues" evidence="10">
    <location>
        <begin position="124"/>
        <end position="133"/>
    </location>
</feature>
<feature type="domain" description="Protein kinase" evidence="11">
    <location>
        <begin position="238"/>
        <end position="577"/>
    </location>
</feature>
<feature type="non-terminal residue" evidence="12">
    <location>
        <position position="1350"/>
    </location>
</feature>
<proteinExistence type="predicted"/>
<sequence length="1350" mass="149532">SISLNPFRLTKLYSDTKASADHAVNRDTSKAGDDPYLHDLDRRFAIQKERLVTWGLEWSDESKHFGTIDESFARAGLTENVSNVMRNIAATITEAAHLGERNPAATMSTKGEVSKMAGSWPATEEPRRPLDPEGKKRFEELCKDLTMSIDTLYDLSRARRAMVQGTYPQSAGNLSATNLITPEKMTLPPPLSKAVFSTRSYSSSGETLVTPTRTSTEKTVAVTDLPQPIDPADLVLPQEPPPSYGSSGNHSIRMIGHLKRSVPTSSYFASAGQRRDMEPVMVEYSAFDSAYRDTGVHVPPTEKLDQLLAYFAKCNALPDPSISGTLNCLGYFDDLAHSRYGMVYELPRSIRSGISDTSRPRDLRPTSLLSLLQATSKTASLSSGKPFTNSIPPLEERFRMAQSIVRSFSKLHEDNILHRDVSSNNIILFTRAPKSPTSGQEATMTEKYDLQSPYLCAFDLFSEYRIAAESGNRSQGNVNIYQHPDAVPHSKQYKQEFDMYSLGLILLEIGMWLPISDLFKQKYSLKDFRNRVETVWVRKLAGKVGTVYMQVVKDCLSAASQRLTGSSSKAMLSQIYARILGRLRRCCLLDESEPIETPISDSMQNSAALEAMVKQGTGIPMDSIQRISQWTGETPLFAEPGVTVESMQVPTLNLGLISEPLVSKFDGSGASRQSSVTFTDQPGHQPHTLPVQIPEGDEDTLSRRGSRASTSPRFSFGFGSPKLRNDADDISINSVASKYKSAANTIQRAWRNRRETPSFKEFKRRVTVIQQVWRKRRNSRHNSTSGSTLSETGQSSYYTSTDILASQIYDQRIPGETTIRITPQPQKRKLRIQPVKLPAAQLDEWHTQLLPRLEKIVNRALRDSPESVTMDLLCVGETLAKAKPTIFVTCSSTSRVKSALTKRFVYNTDAYDLKVRRGKLRRSKSARSDVFRRAPVAHRSMANGEIIIPQNPFHQTRPLCGASIGAYANGKHLPPVSYGGVVMLDGEPYGMTVHHLLDEPSEDESDENLADVDEESGFFEEEQASPGATRSSGRNPWLMGMNSAPGMDINDEDMHDLALEISDESSVPSDAEDDISLSSDDDISLDERDLSSQASTEGDLQGIDPTNPMHIKNPILVTQPAIDDVDPEFFPNDEYRDEDHLTSHELGTVHASSGIRRWNRNGILHEIDWALLRLKADRLQPINLVQGGRKFLRNSQRGSPLLNGTTNRLTLRPKLLEPVSRSQSFTAADDEYPTRIAPCASLGSLRVHCFGRTSGLKEGIIGAAMSSVRIYRRRSFSRSWHVLGEFGMGGDSGAWVIENDGGRVVGHVLAWCERNGVSYFCPMEVLMEDVVKALGADRIGLPGGGDCVVG</sequence>
<accession>A0A9P4IRN1</accession>
<organism evidence="12 13">
    <name type="scientific">Rhizodiscina lignyota</name>
    <dbReference type="NCBI Taxonomy" id="1504668"/>
    <lineage>
        <taxon>Eukaryota</taxon>
        <taxon>Fungi</taxon>
        <taxon>Dikarya</taxon>
        <taxon>Ascomycota</taxon>
        <taxon>Pezizomycotina</taxon>
        <taxon>Dothideomycetes</taxon>
        <taxon>Pleosporomycetidae</taxon>
        <taxon>Aulographales</taxon>
        <taxon>Rhizodiscinaceae</taxon>
        <taxon>Rhizodiscina</taxon>
    </lineage>
</organism>
<evidence type="ECO:0000313" key="12">
    <source>
        <dbReference type="EMBL" id="KAF2104123.1"/>
    </source>
</evidence>
<keyword evidence="13" id="KW-1185">Reference proteome</keyword>
<dbReference type="OrthoDB" id="5418235at2759"/>
<protein>
    <recommendedName>
        <fullName evidence="5">EKC/KEOPS complex subunit BUD32</fullName>
        <ecNumber evidence="3">2.7.11.1</ecNumber>
    </recommendedName>
    <alternativeName>
        <fullName evidence="6 7">Atypical Serine/threonine protein kinase BUD32</fullName>
    </alternativeName>
    <alternativeName>
        <fullName evidence="4">EKC/KEOPS complex subunit bud32</fullName>
    </alternativeName>
</protein>
<dbReference type="GO" id="GO:0004674">
    <property type="term" value="F:protein serine/threonine kinase activity"/>
    <property type="evidence" value="ECO:0007669"/>
    <property type="project" value="UniProtKB-EC"/>
</dbReference>
<evidence type="ECO:0000256" key="3">
    <source>
        <dbReference type="ARBA" id="ARBA00012513"/>
    </source>
</evidence>
<evidence type="ECO:0000256" key="6">
    <source>
        <dbReference type="ARBA" id="ARBA00030980"/>
    </source>
</evidence>
<feature type="non-terminal residue" evidence="12">
    <location>
        <position position="1"/>
    </location>
</feature>
<evidence type="ECO:0000256" key="2">
    <source>
        <dbReference type="ARBA" id="ARBA00011534"/>
    </source>
</evidence>
<dbReference type="InterPro" id="IPR011009">
    <property type="entry name" value="Kinase-like_dom_sf"/>
</dbReference>
<dbReference type="GO" id="GO:0005524">
    <property type="term" value="F:ATP binding"/>
    <property type="evidence" value="ECO:0007669"/>
    <property type="project" value="InterPro"/>
</dbReference>
<evidence type="ECO:0000256" key="7">
    <source>
        <dbReference type="ARBA" id="ARBA00033194"/>
    </source>
</evidence>
<dbReference type="Proteomes" id="UP000799772">
    <property type="component" value="Unassembled WGS sequence"/>
</dbReference>
<gene>
    <name evidence="12" type="ORF">NA57DRAFT_28818</name>
</gene>
<feature type="region of interest" description="Disordered" evidence="10">
    <location>
        <begin position="1017"/>
        <end position="1050"/>
    </location>
</feature>
<name>A0A9P4IRN1_9PEZI</name>
<dbReference type="InterPro" id="IPR008266">
    <property type="entry name" value="Tyr_kinase_AS"/>
</dbReference>
<dbReference type="SUPFAM" id="SSF56112">
    <property type="entry name" value="Protein kinase-like (PK-like)"/>
    <property type="match status" value="1"/>
</dbReference>
<dbReference type="PROSITE" id="PS50011">
    <property type="entry name" value="PROTEIN_KINASE_DOM"/>
    <property type="match status" value="1"/>
</dbReference>
<dbReference type="PANTHER" id="PTHR37542">
    <property type="entry name" value="HELO DOMAIN-CONTAINING PROTEIN-RELATED"/>
    <property type="match status" value="1"/>
</dbReference>
<evidence type="ECO:0000256" key="8">
    <source>
        <dbReference type="ARBA" id="ARBA00047899"/>
    </source>
</evidence>
<dbReference type="InterPro" id="IPR056002">
    <property type="entry name" value="DUF7580"/>
</dbReference>
<comment type="function">
    <text evidence="1">Component of the EKC/KEOPS complex that is required for the formation of a threonylcarbamoyl group on adenosine at position 37 (t(6)A37) in tRNAs that read codons beginning with adenine. The complex is probably involved in the transfer of the threonylcarbamoyl moiety of threonylcarbamoyl-AMP (TC-AMP) to the N6 group of A37. BUD32 has ATPase activity in the context of the EKC/KEOPS complex and likely plays a supporting role to the catalytic subunit KAE1. The EKC/KEOPS complex also promotes both telomere uncapping and telomere elongation. The complex is required for efficient recruitment of transcriptional coactivators.</text>
</comment>
<dbReference type="PANTHER" id="PTHR37542:SF2">
    <property type="entry name" value="PROTEIN KINASE DOMAIN-CONTAINING PROTEIN"/>
    <property type="match status" value="1"/>
</dbReference>
<feature type="region of interest" description="Disordered" evidence="10">
    <location>
        <begin position="668"/>
        <end position="720"/>
    </location>
</feature>
<dbReference type="EMBL" id="ML978121">
    <property type="protein sequence ID" value="KAF2104123.1"/>
    <property type="molecule type" value="Genomic_DNA"/>
</dbReference>
<comment type="subunit">
    <text evidence="2">Component of the EKC/KEOPS complex composed of at least BUD32, CGI121, GON7, KAE1 and PCC1; the whole complex dimerizes.</text>
</comment>
<evidence type="ECO:0000259" key="11">
    <source>
        <dbReference type="PROSITE" id="PS50011"/>
    </source>
</evidence>
<evidence type="ECO:0000256" key="1">
    <source>
        <dbReference type="ARBA" id="ARBA00003747"/>
    </source>
</evidence>
<dbReference type="Pfam" id="PF24476">
    <property type="entry name" value="DUF7580"/>
    <property type="match status" value="1"/>
</dbReference>
<evidence type="ECO:0000256" key="4">
    <source>
        <dbReference type="ARBA" id="ARBA00013948"/>
    </source>
</evidence>
<feature type="compositionally biased region" description="Polar residues" evidence="10">
    <location>
        <begin position="670"/>
        <end position="682"/>
    </location>
</feature>
<evidence type="ECO:0000256" key="9">
    <source>
        <dbReference type="ARBA" id="ARBA00048679"/>
    </source>
</evidence>
<comment type="catalytic activity">
    <reaction evidence="8">
        <text>L-threonyl-[protein] + ATP = O-phospho-L-threonyl-[protein] + ADP + H(+)</text>
        <dbReference type="Rhea" id="RHEA:46608"/>
        <dbReference type="Rhea" id="RHEA-COMP:11060"/>
        <dbReference type="Rhea" id="RHEA-COMP:11605"/>
        <dbReference type="ChEBI" id="CHEBI:15378"/>
        <dbReference type="ChEBI" id="CHEBI:30013"/>
        <dbReference type="ChEBI" id="CHEBI:30616"/>
        <dbReference type="ChEBI" id="CHEBI:61977"/>
        <dbReference type="ChEBI" id="CHEBI:456216"/>
        <dbReference type="EC" id="2.7.11.1"/>
    </reaction>
</comment>
<evidence type="ECO:0000313" key="13">
    <source>
        <dbReference type="Proteomes" id="UP000799772"/>
    </source>
</evidence>
<dbReference type="PROSITE" id="PS00109">
    <property type="entry name" value="PROTEIN_KINASE_TYR"/>
    <property type="match status" value="1"/>
</dbReference>
<evidence type="ECO:0000256" key="5">
    <source>
        <dbReference type="ARBA" id="ARBA00019973"/>
    </source>
</evidence>
<feature type="region of interest" description="Disordered" evidence="10">
    <location>
        <begin position="1063"/>
        <end position="1110"/>
    </location>
</feature>